<evidence type="ECO:0000313" key="2">
    <source>
        <dbReference type="EMBL" id="CAK6445220.1"/>
    </source>
</evidence>
<organism evidence="2 3">
    <name type="scientific">Pipistrellus nathusii</name>
    <name type="common">Nathusius' pipistrelle</name>
    <dbReference type="NCBI Taxonomy" id="59473"/>
    <lineage>
        <taxon>Eukaryota</taxon>
        <taxon>Metazoa</taxon>
        <taxon>Chordata</taxon>
        <taxon>Craniata</taxon>
        <taxon>Vertebrata</taxon>
        <taxon>Euteleostomi</taxon>
        <taxon>Mammalia</taxon>
        <taxon>Eutheria</taxon>
        <taxon>Laurasiatheria</taxon>
        <taxon>Chiroptera</taxon>
        <taxon>Yangochiroptera</taxon>
        <taxon>Vespertilionidae</taxon>
        <taxon>Pipistrellus</taxon>
    </lineage>
</organism>
<dbReference type="EMBL" id="OY882862">
    <property type="protein sequence ID" value="CAK6445220.1"/>
    <property type="molecule type" value="Genomic_DNA"/>
</dbReference>
<dbReference type="Proteomes" id="UP001314169">
    <property type="component" value="Chromosome 5"/>
</dbReference>
<accession>A0ABP0A401</accession>
<evidence type="ECO:0000256" key="1">
    <source>
        <dbReference type="SAM" id="MobiDB-lite"/>
    </source>
</evidence>
<feature type="compositionally biased region" description="Gly residues" evidence="1">
    <location>
        <begin position="1"/>
        <end position="23"/>
    </location>
</feature>
<feature type="region of interest" description="Disordered" evidence="1">
    <location>
        <begin position="85"/>
        <end position="112"/>
    </location>
</feature>
<name>A0ABP0A401_PIPNA</name>
<keyword evidence="3" id="KW-1185">Reference proteome</keyword>
<sequence>MAADGTCGGRGRGAGEQEGGAGRRAGRMVGFTPGLPRPCSSSCSGGGGGGYDKRRRAAAAGAGDSTFKMAPAGLGTDVIGGVVSGRGRGRGEAGSGPAASWPRPFLSAGPPGPTVPSCAALGPALGTGDRGPGTGDLPSFGARCALLSAQLPGPGPPALAPVPDPGVAPLYRKSPRSQGFVRAWVF</sequence>
<feature type="region of interest" description="Disordered" evidence="1">
    <location>
        <begin position="1"/>
        <end position="59"/>
    </location>
</feature>
<reference evidence="2" key="1">
    <citation type="submission" date="2023-12" db="EMBL/GenBank/DDBJ databases">
        <authorList>
            <person name="Brown T."/>
        </authorList>
    </citation>
    <scope>NUCLEOTIDE SEQUENCE</scope>
</reference>
<protein>
    <submittedName>
        <fullName evidence="2">Uncharacterized protein</fullName>
    </submittedName>
</protein>
<evidence type="ECO:0000313" key="3">
    <source>
        <dbReference type="Proteomes" id="UP001314169"/>
    </source>
</evidence>
<proteinExistence type="predicted"/>
<gene>
    <name evidence="2" type="ORF">MPIPNATIZW_LOCUS13526</name>
</gene>